<reference evidence="2 3" key="1">
    <citation type="submission" date="2019-12" db="EMBL/GenBank/DDBJ databases">
        <authorList>
            <person name="Floudas D."/>
            <person name="Bentzer J."/>
            <person name="Ahren D."/>
            <person name="Johansson T."/>
            <person name="Persson P."/>
            <person name="Tunlid A."/>
        </authorList>
    </citation>
    <scope>NUCLEOTIDE SEQUENCE [LARGE SCALE GENOMIC DNA]</scope>
    <source>
        <strain evidence="2 3">CBS 102.39</strain>
    </source>
</reference>
<evidence type="ECO:0000256" key="1">
    <source>
        <dbReference type="SAM" id="MobiDB-lite"/>
    </source>
</evidence>
<proteinExistence type="predicted"/>
<feature type="region of interest" description="Disordered" evidence="1">
    <location>
        <begin position="109"/>
        <end position="130"/>
    </location>
</feature>
<protein>
    <submittedName>
        <fullName evidence="2">Uncharacterized protein</fullName>
    </submittedName>
</protein>
<sequence length="278" mass="30977">MQPSNVNVRGYSDFFASGFRAVTNRSTPVRASFDMNTKPSPSSTSSRRQSLSDITQRRARPSSMIISRNDSKSPATYESKSATKKGRRSSFISFSSRLFDRITSVRGDENMFSSKRSSRSSRNGDESFWVSTAPNGSSALHHPIDPFASSPDTRSMFIDLSSSSSGSSPSDTPKHESFLSLTGSSVSPSNRSSLILSRRERPTSIQTMPLPSRSRRSSWQYRAPSQDKEKSDFFLILEEEPGLEGLESSGYEDNEDQWDAPAKIDWHQFHIDILTDDA</sequence>
<feature type="region of interest" description="Disordered" evidence="1">
    <location>
        <begin position="158"/>
        <end position="230"/>
    </location>
</feature>
<evidence type="ECO:0000313" key="3">
    <source>
        <dbReference type="Proteomes" id="UP000521872"/>
    </source>
</evidence>
<dbReference type="EMBL" id="JAACJL010000045">
    <property type="protein sequence ID" value="KAF4613454.1"/>
    <property type="molecule type" value="Genomic_DNA"/>
</dbReference>
<dbReference type="Proteomes" id="UP000521872">
    <property type="component" value="Unassembled WGS sequence"/>
</dbReference>
<feature type="region of interest" description="Disordered" evidence="1">
    <location>
        <begin position="30"/>
        <end position="82"/>
    </location>
</feature>
<feature type="compositionally biased region" description="Low complexity" evidence="1">
    <location>
        <begin position="161"/>
        <end position="170"/>
    </location>
</feature>
<feature type="compositionally biased region" description="Polar residues" evidence="1">
    <location>
        <begin position="179"/>
        <end position="195"/>
    </location>
</feature>
<feature type="compositionally biased region" description="Polar residues" evidence="1">
    <location>
        <begin position="64"/>
        <end position="80"/>
    </location>
</feature>
<feature type="compositionally biased region" description="Low complexity" evidence="1">
    <location>
        <begin position="39"/>
        <end position="52"/>
    </location>
</feature>
<evidence type="ECO:0000313" key="2">
    <source>
        <dbReference type="EMBL" id="KAF4613454.1"/>
    </source>
</evidence>
<organism evidence="2 3">
    <name type="scientific">Agrocybe pediades</name>
    <dbReference type="NCBI Taxonomy" id="84607"/>
    <lineage>
        <taxon>Eukaryota</taxon>
        <taxon>Fungi</taxon>
        <taxon>Dikarya</taxon>
        <taxon>Basidiomycota</taxon>
        <taxon>Agaricomycotina</taxon>
        <taxon>Agaricomycetes</taxon>
        <taxon>Agaricomycetidae</taxon>
        <taxon>Agaricales</taxon>
        <taxon>Agaricineae</taxon>
        <taxon>Strophariaceae</taxon>
        <taxon>Agrocybe</taxon>
    </lineage>
</organism>
<accession>A0A8H4VMN4</accession>
<name>A0A8H4VMN4_9AGAR</name>
<keyword evidence="3" id="KW-1185">Reference proteome</keyword>
<gene>
    <name evidence="2" type="ORF">D9613_008135</name>
</gene>
<comment type="caution">
    <text evidence="2">The sequence shown here is derived from an EMBL/GenBank/DDBJ whole genome shotgun (WGS) entry which is preliminary data.</text>
</comment>
<dbReference type="AlphaFoldDB" id="A0A8H4VMN4"/>